<keyword evidence="2" id="KW-1185">Reference proteome</keyword>
<dbReference type="RefSeq" id="WP_263047348.1">
    <property type="nucleotide sequence ID" value="NZ_CP106738.1"/>
</dbReference>
<evidence type="ECO:0000313" key="2">
    <source>
        <dbReference type="Proteomes" id="UP001064087"/>
    </source>
</evidence>
<evidence type="ECO:0000313" key="1">
    <source>
        <dbReference type="EMBL" id="UXX82408.1"/>
    </source>
</evidence>
<accession>A0ABY6DBM5</accession>
<dbReference type="EMBL" id="CP106738">
    <property type="protein sequence ID" value="UXX82408.1"/>
    <property type="molecule type" value="Genomic_DNA"/>
</dbReference>
<reference evidence="1" key="1">
    <citation type="submission" date="2022-10" db="EMBL/GenBank/DDBJ databases">
        <title>Roseovarius pelagicus sp. nov., isolated from Arctic seawater.</title>
        <authorList>
            <person name="Hong Y.W."/>
            <person name="Hwang C.Y."/>
        </authorList>
    </citation>
    <scope>NUCLEOTIDE SEQUENCE</scope>
    <source>
        <strain evidence="1">HL-MP18</strain>
    </source>
</reference>
<gene>
    <name evidence="1" type="ORF">N7U68_15065</name>
</gene>
<proteinExistence type="predicted"/>
<sequence>MKRIISAVLGVCLGWAGLAIAEVKPLGQYITTPPINGIHKPADRYRTTLGYSIASAFTFQMAIRESLFGNVAATLTGTEQLQMIAIKRGQADFAAHEGLAGMAYSAALAQDLSQLYIRSLDDNRLSLAWGTMPYAIMSDVAASCLVTNIPKLISPSANLTPRPISEALGQLEQSLLAKGEQNVAKELAAARLVLTARDMRYAAMMKPMFRKSLALQVGQNLTETQMTELLSESVLATVIGDWAQSFGANTEYLLVGFRDQLIRDVATYQCPCAMNPKLNGPPVGWIFGSRGTYLTRLGYLMSQQLAPAWNPVINTGMAGAVTELMADERADIAKKKAENPAAYSTYMRAFLIDLETLEKEQIKAIQSGAAMSFIEGVTTNVVFGLMNVAMGGGTFAAAATIIANAGYGAWGAYDDYSEELQIRIAMSAMRELVMQDVIRHGTLCGCGAGVVPKPVKAIHGQGPSQ</sequence>
<dbReference type="Proteomes" id="UP001064087">
    <property type="component" value="Chromosome"/>
</dbReference>
<organism evidence="1 2">
    <name type="scientific">Roseovarius pelagicus</name>
    <dbReference type="NCBI Taxonomy" id="2980108"/>
    <lineage>
        <taxon>Bacteria</taxon>
        <taxon>Pseudomonadati</taxon>
        <taxon>Pseudomonadota</taxon>
        <taxon>Alphaproteobacteria</taxon>
        <taxon>Rhodobacterales</taxon>
        <taxon>Roseobacteraceae</taxon>
        <taxon>Roseovarius</taxon>
    </lineage>
</organism>
<protein>
    <submittedName>
        <fullName evidence="1">Uncharacterized protein</fullName>
    </submittedName>
</protein>
<name>A0ABY6DBM5_9RHOB</name>